<dbReference type="GO" id="GO:0003700">
    <property type="term" value="F:DNA-binding transcription factor activity"/>
    <property type="evidence" value="ECO:0007669"/>
    <property type="project" value="InterPro"/>
</dbReference>
<dbReference type="SMART" id="SM00342">
    <property type="entry name" value="HTH_ARAC"/>
    <property type="match status" value="1"/>
</dbReference>
<dbReference type="SUPFAM" id="SSF46689">
    <property type="entry name" value="Homeodomain-like"/>
    <property type="match status" value="2"/>
</dbReference>
<dbReference type="KEGG" id="liu:OU989_12405"/>
<dbReference type="PROSITE" id="PS00041">
    <property type="entry name" value="HTH_ARAC_FAMILY_1"/>
    <property type="match status" value="1"/>
</dbReference>
<evidence type="ECO:0000313" key="6">
    <source>
        <dbReference type="Proteomes" id="UP001219585"/>
    </source>
</evidence>
<dbReference type="Gene3D" id="1.10.10.60">
    <property type="entry name" value="Homeodomain-like"/>
    <property type="match status" value="2"/>
</dbReference>
<evidence type="ECO:0000256" key="2">
    <source>
        <dbReference type="ARBA" id="ARBA00023125"/>
    </source>
</evidence>
<dbReference type="InterPro" id="IPR029441">
    <property type="entry name" value="Cass2"/>
</dbReference>
<dbReference type="Gene3D" id="3.20.80.10">
    <property type="entry name" value="Regulatory factor, effector binding domain"/>
    <property type="match status" value="1"/>
</dbReference>
<evidence type="ECO:0000256" key="1">
    <source>
        <dbReference type="ARBA" id="ARBA00023015"/>
    </source>
</evidence>
<evidence type="ECO:0000313" key="5">
    <source>
        <dbReference type="EMBL" id="WDV05115.1"/>
    </source>
</evidence>
<dbReference type="InterPro" id="IPR020449">
    <property type="entry name" value="Tscrpt_reg_AraC-type_HTH"/>
</dbReference>
<accession>A0AAJ5RHQ4</accession>
<dbReference type="SMART" id="SM00871">
    <property type="entry name" value="AraC_E_bind"/>
    <property type="match status" value="1"/>
</dbReference>
<reference evidence="5" key="1">
    <citation type="submission" date="2022-11" db="EMBL/GenBank/DDBJ databases">
        <title>Lysinibacillus irui.</title>
        <authorList>
            <person name="Akintayo S.O."/>
        </authorList>
    </citation>
    <scope>NUCLEOTIDE SEQUENCE</scope>
    <source>
        <strain evidence="5">IRB4-01</strain>
    </source>
</reference>
<dbReference type="PRINTS" id="PR00032">
    <property type="entry name" value="HTHARAC"/>
</dbReference>
<dbReference type="PROSITE" id="PS01124">
    <property type="entry name" value="HTH_ARAC_FAMILY_2"/>
    <property type="match status" value="1"/>
</dbReference>
<dbReference type="EMBL" id="CP113527">
    <property type="protein sequence ID" value="WDV05115.1"/>
    <property type="molecule type" value="Genomic_DNA"/>
</dbReference>
<dbReference type="Pfam" id="PF12833">
    <property type="entry name" value="HTH_18"/>
    <property type="match status" value="1"/>
</dbReference>
<dbReference type="InterPro" id="IPR050959">
    <property type="entry name" value="MarA-like"/>
</dbReference>
<dbReference type="GO" id="GO:0043565">
    <property type="term" value="F:sequence-specific DNA binding"/>
    <property type="evidence" value="ECO:0007669"/>
    <property type="project" value="InterPro"/>
</dbReference>
<dbReference type="InterPro" id="IPR009057">
    <property type="entry name" value="Homeodomain-like_sf"/>
</dbReference>
<dbReference type="Pfam" id="PF14526">
    <property type="entry name" value="Cass2"/>
    <property type="match status" value="1"/>
</dbReference>
<dbReference type="PANTHER" id="PTHR47504:SF5">
    <property type="entry name" value="RIGHT ORIGIN-BINDING PROTEIN"/>
    <property type="match status" value="1"/>
</dbReference>
<keyword evidence="3" id="KW-0804">Transcription</keyword>
<dbReference type="Proteomes" id="UP001219585">
    <property type="component" value="Chromosome"/>
</dbReference>
<dbReference type="InterPro" id="IPR011256">
    <property type="entry name" value="Reg_factor_effector_dom_sf"/>
</dbReference>
<evidence type="ECO:0000259" key="4">
    <source>
        <dbReference type="PROSITE" id="PS01124"/>
    </source>
</evidence>
<proteinExistence type="predicted"/>
<gene>
    <name evidence="5" type="ORF">OU989_12405</name>
</gene>
<feature type="domain" description="HTH araC/xylS-type" evidence="4">
    <location>
        <begin position="8"/>
        <end position="106"/>
    </location>
</feature>
<dbReference type="InterPro" id="IPR010499">
    <property type="entry name" value="AraC_E-bd"/>
</dbReference>
<dbReference type="SUPFAM" id="SSF55136">
    <property type="entry name" value="Probable bacterial effector-binding domain"/>
    <property type="match status" value="1"/>
</dbReference>
<keyword evidence="1" id="KW-0805">Transcription regulation</keyword>
<dbReference type="InterPro" id="IPR018062">
    <property type="entry name" value="HTH_AraC-typ_CS"/>
</dbReference>
<dbReference type="InterPro" id="IPR018060">
    <property type="entry name" value="HTH_AraC"/>
</dbReference>
<organism evidence="5 6">
    <name type="scientific">Lysinibacillus irui</name>
    <dbReference type="NCBI Taxonomy" id="2998077"/>
    <lineage>
        <taxon>Bacteria</taxon>
        <taxon>Bacillati</taxon>
        <taxon>Bacillota</taxon>
        <taxon>Bacilli</taxon>
        <taxon>Bacillales</taxon>
        <taxon>Bacillaceae</taxon>
        <taxon>Lysinibacillus</taxon>
    </lineage>
</organism>
<dbReference type="PANTHER" id="PTHR47504">
    <property type="entry name" value="RIGHT ORIGIN-BINDING PROTEIN"/>
    <property type="match status" value="1"/>
</dbReference>
<sequence length="291" mass="33978">MDYFERIQNAIEFIEENLQEKLMITAISSQSYFSPFHFQRLFQAITGFSVQQYIRNRRLSEAAFLLKTTSQTILEIAINFQYGSQEAFTRAFVQYFGITPAKYRKGAYSIPLQAKMNFLDYKLEGELPMQRPEILQLSKKLIVGYEYKTTLQDDHYYGDISGFYLNFGQQKYYERISYKVAPNIAYGISSHFQEDGQFSFIVGEEVKAFKDHVEEGFIHLEIPAGKYAEFSLTSTAEGIQNTRRYIYGVWLPHSHYERDTGPDFEVTDVMHSTYPHALNMKIYIPLKEQPS</sequence>
<name>A0AAJ5RHQ4_9BACI</name>
<protein>
    <submittedName>
        <fullName evidence="5">AraC family transcriptional regulator</fullName>
    </submittedName>
</protein>
<dbReference type="AlphaFoldDB" id="A0AAJ5RHQ4"/>
<evidence type="ECO:0000256" key="3">
    <source>
        <dbReference type="ARBA" id="ARBA00023163"/>
    </source>
</evidence>
<dbReference type="RefSeq" id="WP_274793348.1">
    <property type="nucleotide sequence ID" value="NZ_CP113527.1"/>
</dbReference>
<keyword evidence="2" id="KW-0238">DNA-binding</keyword>